<feature type="domain" description="ATP synthase A/B type C-terminal" evidence="22">
    <location>
        <begin position="1163"/>
        <end position="1264"/>
    </location>
</feature>
<dbReference type="GO" id="GO:0050661">
    <property type="term" value="F:NADP binding"/>
    <property type="evidence" value="ECO:0007669"/>
    <property type="project" value="InterPro"/>
</dbReference>
<dbReference type="GO" id="GO:0016887">
    <property type="term" value="F:ATP hydrolysis activity"/>
    <property type="evidence" value="ECO:0007669"/>
    <property type="project" value="InterPro"/>
</dbReference>
<dbReference type="InterPro" id="IPR020946">
    <property type="entry name" value="Flavin_mOase-like"/>
</dbReference>
<reference evidence="23 24" key="1">
    <citation type="submission" date="2017-12" db="EMBL/GenBank/DDBJ databases">
        <title>Genome sequence of the mycotoxigenic crop pathogen Fusarium proliferatum, strain ITEM 2341 from Date Palm.</title>
        <authorList>
            <person name="Almiman B.F."/>
            <person name="Shittu T.A."/>
            <person name="Muthumeenakshi S."/>
            <person name="Baroncelli R."/>
            <person name="Sreenivasaprasada S."/>
        </authorList>
    </citation>
    <scope>NUCLEOTIDE SEQUENCE [LARGE SCALE GENOMIC DNA]</scope>
    <source>
        <strain evidence="23 24">ITEM 2341</strain>
    </source>
</reference>
<dbReference type="EMBL" id="PKMI01000083">
    <property type="protein sequence ID" value="RBA09151.1"/>
    <property type="molecule type" value="Genomic_DNA"/>
</dbReference>
<dbReference type="Gene3D" id="2.40.50.100">
    <property type="match status" value="1"/>
</dbReference>
<dbReference type="InterPro" id="IPR022878">
    <property type="entry name" value="V-ATPase_asu"/>
</dbReference>
<dbReference type="InterPro" id="IPR005725">
    <property type="entry name" value="ATPase_V1-cplx_asu"/>
</dbReference>
<evidence type="ECO:0000256" key="12">
    <source>
        <dbReference type="ARBA" id="ARBA00023002"/>
    </source>
</evidence>
<name>A0A365MKS0_GIBIN</name>
<evidence type="ECO:0000256" key="8">
    <source>
        <dbReference type="ARBA" id="ARBA00022781"/>
    </source>
</evidence>
<dbReference type="FunFam" id="2.40.50.100:FF:000008">
    <property type="entry name" value="V-type proton ATPase catalytic subunit A"/>
    <property type="match status" value="1"/>
</dbReference>
<dbReference type="HAMAP" id="MF_00309">
    <property type="entry name" value="ATP_synth_A_arch"/>
    <property type="match status" value="1"/>
</dbReference>
<dbReference type="GO" id="GO:0033180">
    <property type="term" value="C:proton-transporting V-type ATPase, V1 domain"/>
    <property type="evidence" value="ECO:0007669"/>
    <property type="project" value="InterPro"/>
</dbReference>
<gene>
    <name evidence="23" type="ORF">FPRO05_06288</name>
</gene>
<feature type="domain" description="ATPase F1/V1/A1 complex alpha/beta subunit N-terminal" evidence="20">
    <location>
        <begin position="723"/>
        <end position="785"/>
    </location>
</feature>
<dbReference type="CDD" id="cd01134">
    <property type="entry name" value="V_A-ATPase_A"/>
    <property type="match status" value="1"/>
</dbReference>
<dbReference type="Pfam" id="PF22919">
    <property type="entry name" value="ATP-synt_VA_C"/>
    <property type="match status" value="1"/>
</dbReference>
<dbReference type="InterPro" id="IPR024034">
    <property type="entry name" value="ATPase_F1/V1_b/a_C"/>
</dbReference>
<feature type="domain" description="ATPase F1/V1/A1 complex alpha/beta subunit nucleotide-binding" evidence="19">
    <location>
        <begin position="931"/>
        <end position="1156"/>
    </location>
</feature>
<keyword evidence="11" id="KW-1278">Translocase</keyword>
<dbReference type="GO" id="GO:0007035">
    <property type="term" value="P:vacuolar acidification"/>
    <property type="evidence" value="ECO:0007669"/>
    <property type="project" value="UniProtKB-ARBA"/>
</dbReference>
<evidence type="ECO:0000256" key="15">
    <source>
        <dbReference type="ARBA" id="ARBA00029427"/>
    </source>
</evidence>
<dbReference type="CDD" id="cd18119">
    <property type="entry name" value="ATP-synt_V_A-type_alpha_N"/>
    <property type="match status" value="1"/>
</dbReference>
<evidence type="ECO:0000256" key="17">
    <source>
        <dbReference type="ARBA" id="ARBA00048383"/>
    </source>
</evidence>
<evidence type="ECO:0000256" key="7">
    <source>
        <dbReference type="ARBA" id="ARBA00022741"/>
    </source>
</evidence>
<dbReference type="EC" id="7.1.2.2" evidence="2"/>
<dbReference type="GO" id="GO:0004499">
    <property type="term" value="F:N,N-dimethylaniline monooxygenase activity"/>
    <property type="evidence" value="ECO:0007669"/>
    <property type="project" value="InterPro"/>
</dbReference>
<keyword evidence="13" id="KW-0406">Ion transport</keyword>
<evidence type="ECO:0000256" key="16">
    <source>
        <dbReference type="ARBA" id="ARBA00029477"/>
    </source>
</evidence>
<comment type="similarity">
    <text evidence="1">Belongs to the ATPase alpha/beta chains family.</text>
</comment>
<evidence type="ECO:0000256" key="6">
    <source>
        <dbReference type="ARBA" id="ARBA00022630"/>
    </source>
</evidence>
<evidence type="ECO:0000256" key="18">
    <source>
        <dbReference type="SAM" id="MobiDB-lite"/>
    </source>
</evidence>
<keyword evidence="6" id="KW-0285">Flavoprotein</keyword>
<evidence type="ECO:0000256" key="4">
    <source>
        <dbReference type="ARBA" id="ARBA00022448"/>
    </source>
</evidence>
<comment type="subunit">
    <text evidence="16">V-ATPase is a heteromultimeric enzyme composed of a peripheral catalytic V1 complex (components A to H) attached to an integral membrane V0 proton pore complex (components: a, c, c', c'', d, e, f and VOA1).</text>
</comment>
<dbReference type="Pfam" id="PF16886">
    <property type="entry name" value="ATP-synt_ab_Xtn"/>
    <property type="match status" value="1"/>
</dbReference>
<dbReference type="InterPro" id="IPR023366">
    <property type="entry name" value="ATP_synth_asu-like_sf"/>
</dbReference>
<evidence type="ECO:0000256" key="13">
    <source>
        <dbReference type="ARBA" id="ARBA00023065"/>
    </source>
</evidence>
<dbReference type="InterPro" id="IPR036121">
    <property type="entry name" value="ATPase_F1/V1/A1_a/bsu_N_sf"/>
</dbReference>
<proteinExistence type="inferred from homology"/>
<dbReference type="PANTHER" id="PTHR43607:SF1">
    <property type="entry name" value="H(+)-TRANSPORTING TWO-SECTOR ATPASE"/>
    <property type="match status" value="1"/>
</dbReference>
<evidence type="ECO:0000256" key="1">
    <source>
        <dbReference type="ARBA" id="ARBA00008936"/>
    </source>
</evidence>
<dbReference type="SUPFAM" id="SSF50615">
    <property type="entry name" value="N-terminal domain of alpha and beta subunits of F1 ATP synthase"/>
    <property type="match status" value="1"/>
</dbReference>
<dbReference type="GO" id="GO:0000329">
    <property type="term" value="C:fungal-type vacuole membrane"/>
    <property type="evidence" value="ECO:0007669"/>
    <property type="project" value="UniProtKB-ARBA"/>
</dbReference>
<keyword evidence="5" id="KW-0926">Vacuole</keyword>
<evidence type="ECO:0000256" key="14">
    <source>
        <dbReference type="ARBA" id="ARBA00023136"/>
    </source>
</evidence>
<organism evidence="23 24">
    <name type="scientific">Gibberella intermedia</name>
    <name type="common">Bulb rot disease fungus</name>
    <name type="synonym">Fusarium proliferatum</name>
    <dbReference type="NCBI Taxonomy" id="948311"/>
    <lineage>
        <taxon>Eukaryota</taxon>
        <taxon>Fungi</taxon>
        <taxon>Dikarya</taxon>
        <taxon>Ascomycota</taxon>
        <taxon>Pezizomycotina</taxon>
        <taxon>Sordariomycetes</taxon>
        <taxon>Hypocreomycetidae</taxon>
        <taxon>Hypocreales</taxon>
        <taxon>Nectriaceae</taxon>
        <taxon>Fusarium</taxon>
        <taxon>Fusarium fujikuroi species complex</taxon>
    </lineage>
</organism>
<protein>
    <recommendedName>
        <fullName evidence="3">V-type proton ATPase catalytic subunit A</fullName>
        <ecNumber evidence="2">7.1.2.2</ecNumber>
    </recommendedName>
</protein>
<dbReference type="InterPro" id="IPR031686">
    <property type="entry name" value="ATP-synth_a_Xtn"/>
</dbReference>
<dbReference type="FunFam" id="2.40.30.20:FF:000002">
    <property type="entry name" value="V-type proton ATPase catalytic subunit A"/>
    <property type="match status" value="1"/>
</dbReference>
<sequence>MDAQNQELNSDICVVGAGPLGLLALKNLREQGLDAKAFERQEYVGGTWHASNNIEQTTALEYTTANTSKQCCSITDFPMPDDFPVHPPQKDLERYFESYAEQFGLYPHIRFSVSVDHIERDETRKAWRVFLKDVKTGVGEVRTFGRVVVATGMLNTRHLPHVKGLEKFSGDAIHSRQFKDASKYQGKNVVVVGIGATGVDSTSFLVKAGTNKVYLSHRGTVFVLPRRVKGKAFEHTLSRRVSICVRTIGNIMPNIFAGLMTKMMINMRDKEWPHLKEVFGTRPVDGVLHRVPLFSEHLADNLQDGTVKSVQGIKEVTGPKTITLTDGTVLEDVDAIILCSGYGYDFSIVKGPGDPTDPAIAPDHHKRIEATKFYGEESRFARLFHGFVSEQFPESLAFLGHMIIMRPPFVLYDLTTMALASLWSGDYPMPSAKERRRDIDDHYDYLIKTLQRGPAPHAGFRWRAKPTYEFLNQAAGTGVTDRLGCFTWEAWKLWWNDRKFYNLLMDGTDVPAVYRLFDTGRGRKPWPGARESIMKTNQEVKELGEQWKRENRDRKTKGEDDDNSQREQGSDSDDDSLSSGSGARGSRYRGSFSDRAPAPPVNAAAVRDPTRKASSPGASAKLSTTISISVSISIFTFINTSTFISAASFVNPLPRFDSIFHSAPVAAFSYLPSSSIRQRASFVVEDASCALIPDLTQACWRQRGAFYAAWHLAVSLTLSAGKIYSISGPVVVAEDMIGVAMYELVRVGHDNLVGEVIRISGDQASIQVYEETSGVMVGDPVTRTGKPLSVELGPGLLNGIYDGIQRPLEAISKMAKSIYIPRGIAVPALDREKKWEFTPSVKVGDHLSGGDVWGSVFENSFLADHKILFPPRARGTVTKIAAKGEYTVVENILEVEFDGKKTEFPMMQSWPVRVPRPSNDKKSADQPFIVGQRVLDALFPSVQGGTVAIPGAFGCGKTVISQSVSKFSNSDVIVYVGCGERGNEMAEVLKDFPELTIEVDGRKEPIMKRTTLIANTSNMPVAAREASIYTGITVAEYFRDQGLNVAMMADSSSRWAEALRELSGRLGEMPADQGFPAYLGAKLASFYERAGRVQTLGSPEREGSVSIVGAVSPPGGDFSDPVTTSTLGIVQVFWGLDKKLAQRKHFPSINTSLSYSKYNTILDKYYEKNYPDFPRLRDRIKQLLSDSEELDQVVQLVGKSALSDPDKITLDIAGLIKEDFLQQNGYSDYDQFCPIWKTEWMMKLMVGFHDEAQKVIAQGQSWAKVREATSDLQANLRQLKFEVPTDGQDVISKRYEEIQQKMTDKFAAVMDE</sequence>
<keyword evidence="7" id="KW-0547">Nucleotide-binding</keyword>
<evidence type="ECO:0000259" key="19">
    <source>
        <dbReference type="Pfam" id="PF00006"/>
    </source>
</evidence>
<dbReference type="InterPro" id="IPR036188">
    <property type="entry name" value="FAD/NAD-bd_sf"/>
</dbReference>
<evidence type="ECO:0000256" key="3">
    <source>
        <dbReference type="ARBA" id="ARBA00018860"/>
    </source>
</evidence>
<dbReference type="PROSITE" id="PS00152">
    <property type="entry name" value="ATPASE_ALPHA_BETA"/>
    <property type="match status" value="1"/>
</dbReference>
<dbReference type="SUPFAM" id="SSF51905">
    <property type="entry name" value="FAD/NAD(P)-binding domain"/>
    <property type="match status" value="2"/>
</dbReference>
<dbReference type="NCBIfam" id="NF003220">
    <property type="entry name" value="PRK04192.1"/>
    <property type="match status" value="1"/>
</dbReference>
<dbReference type="Pfam" id="PF00743">
    <property type="entry name" value="FMO-like"/>
    <property type="match status" value="1"/>
</dbReference>
<evidence type="ECO:0000256" key="10">
    <source>
        <dbReference type="ARBA" id="ARBA00022840"/>
    </source>
</evidence>
<dbReference type="NCBIfam" id="TIGR01042">
    <property type="entry name" value="V-ATPase_V1_A"/>
    <property type="match status" value="1"/>
</dbReference>
<comment type="catalytic activity">
    <reaction evidence="17">
        <text>ATP + H2O + 4 H(+)(in) = ADP + phosphate + 5 H(+)(out)</text>
        <dbReference type="Rhea" id="RHEA:57720"/>
        <dbReference type="ChEBI" id="CHEBI:15377"/>
        <dbReference type="ChEBI" id="CHEBI:15378"/>
        <dbReference type="ChEBI" id="CHEBI:30616"/>
        <dbReference type="ChEBI" id="CHEBI:43474"/>
        <dbReference type="ChEBI" id="CHEBI:456216"/>
        <dbReference type="EC" id="7.1.2.2"/>
    </reaction>
</comment>
<comment type="caution">
    <text evidence="23">The sequence shown here is derived from an EMBL/GenBank/DDBJ whole genome shotgun (WGS) entry which is preliminary data.</text>
</comment>
<evidence type="ECO:0000256" key="5">
    <source>
        <dbReference type="ARBA" id="ARBA00022554"/>
    </source>
</evidence>
<dbReference type="InterPro" id="IPR004100">
    <property type="entry name" value="ATPase_F1/V1/A1_a/bsu_N"/>
</dbReference>
<dbReference type="InterPro" id="IPR055190">
    <property type="entry name" value="ATP-synt_VA_C"/>
</dbReference>
<dbReference type="Gene3D" id="1.10.1140.10">
    <property type="entry name" value="Bovine Mitochondrial F1-atpase, Atp Synthase Beta Chain, Chain D, domain 3"/>
    <property type="match status" value="1"/>
</dbReference>
<evidence type="ECO:0000313" key="24">
    <source>
        <dbReference type="Proteomes" id="UP000251714"/>
    </source>
</evidence>
<evidence type="ECO:0000256" key="2">
    <source>
        <dbReference type="ARBA" id="ARBA00012473"/>
    </source>
</evidence>
<dbReference type="InterPro" id="IPR027417">
    <property type="entry name" value="P-loop_NTPase"/>
</dbReference>
<dbReference type="Gene3D" id="3.40.50.300">
    <property type="entry name" value="P-loop containing nucleotide triphosphate hydrolases"/>
    <property type="match status" value="1"/>
</dbReference>
<evidence type="ECO:0000313" key="23">
    <source>
        <dbReference type="EMBL" id="RBA09151.1"/>
    </source>
</evidence>
<dbReference type="GO" id="GO:0050660">
    <property type="term" value="F:flavin adenine dinucleotide binding"/>
    <property type="evidence" value="ECO:0007669"/>
    <property type="project" value="InterPro"/>
</dbReference>
<dbReference type="Gene3D" id="2.40.30.20">
    <property type="match status" value="1"/>
</dbReference>
<comment type="subcellular location">
    <subcellularLocation>
        <location evidence="15">Vacuole membrane</location>
        <topology evidence="15">Peripheral membrane protein</topology>
        <orientation evidence="15">Cytoplasmic side</orientation>
    </subcellularLocation>
</comment>
<dbReference type="FunFam" id="3.40.50.300:FF:000052">
    <property type="entry name" value="V-type proton ATPase catalytic subunit A"/>
    <property type="match status" value="1"/>
</dbReference>
<keyword evidence="9" id="KW-0274">FAD</keyword>
<keyword evidence="10" id="KW-0067">ATP-binding</keyword>
<evidence type="ECO:0000259" key="20">
    <source>
        <dbReference type="Pfam" id="PF02874"/>
    </source>
</evidence>
<dbReference type="Pfam" id="PF00006">
    <property type="entry name" value="ATP-synt_ab"/>
    <property type="match status" value="1"/>
</dbReference>
<dbReference type="SUPFAM" id="SSF47917">
    <property type="entry name" value="C-terminal domain of alpha and beta subunits of F1 ATP synthase"/>
    <property type="match status" value="1"/>
</dbReference>
<dbReference type="Gene3D" id="3.50.50.60">
    <property type="entry name" value="FAD/NAD(P)-binding domain"/>
    <property type="match status" value="1"/>
</dbReference>
<dbReference type="CDD" id="cd18111">
    <property type="entry name" value="ATP-synt_V_A-type_alpha_C"/>
    <property type="match status" value="1"/>
</dbReference>
<dbReference type="FunFam" id="1.10.1140.10:FF:000003">
    <property type="entry name" value="Vacuolar ATP synthase catalytic subunit A"/>
    <property type="match status" value="1"/>
</dbReference>
<evidence type="ECO:0000256" key="9">
    <source>
        <dbReference type="ARBA" id="ARBA00022827"/>
    </source>
</evidence>
<evidence type="ECO:0000256" key="11">
    <source>
        <dbReference type="ARBA" id="ARBA00022967"/>
    </source>
</evidence>
<dbReference type="InterPro" id="IPR000960">
    <property type="entry name" value="Flavin_mOase"/>
</dbReference>
<dbReference type="GO" id="GO:0046034">
    <property type="term" value="P:ATP metabolic process"/>
    <property type="evidence" value="ECO:0007669"/>
    <property type="project" value="InterPro"/>
</dbReference>
<dbReference type="Pfam" id="PF02874">
    <property type="entry name" value="ATP-synt_ab_N"/>
    <property type="match status" value="1"/>
</dbReference>
<feature type="compositionally biased region" description="Basic and acidic residues" evidence="18">
    <location>
        <begin position="540"/>
        <end position="569"/>
    </location>
</feature>
<dbReference type="InterPro" id="IPR020003">
    <property type="entry name" value="ATPase_a/bsu_AS"/>
</dbReference>
<dbReference type="Proteomes" id="UP000251714">
    <property type="component" value="Unassembled WGS sequence"/>
</dbReference>
<evidence type="ECO:0000259" key="21">
    <source>
        <dbReference type="Pfam" id="PF16886"/>
    </source>
</evidence>
<dbReference type="GO" id="GO:0005524">
    <property type="term" value="F:ATP binding"/>
    <property type="evidence" value="ECO:0007669"/>
    <property type="project" value="UniProtKB-KW"/>
</dbReference>
<keyword evidence="4" id="KW-0813">Transport</keyword>
<feature type="domain" description="ATPsynthase alpha/beta subunit barrel-sandwich" evidence="21">
    <location>
        <begin position="826"/>
        <end position="913"/>
    </location>
</feature>
<dbReference type="PANTHER" id="PTHR43607">
    <property type="entry name" value="V-TYPE PROTON ATPASE CATALYTIC SUBUNIT A"/>
    <property type="match status" value="1"/>
</dbReference>
<dbReference type="SUPFAM" id="SSF52540">
    <property type="entry name" value="P-loop containing nucleoside triphosphate hydrolases"/>
    <property type="match status" value="1"/>
</dbReference>
<accession>A0A365MKS0</accession>
<dbReference type="PRINTS" id="PR00370">
    <property type="entry name" value="FMOXYGENASE"/>
</dbReference>
<keyword evidence="12" id="KW-0560">Oxidoreductase</keyword>
<dbReference type="InterPro" id="IPR000194">
    <property type="entry name" value="ATPase_F1/V1/A1_a/bsu_nucl-bd"/>
</dbReference>
<keyword evidence="8" id="KW-0375">Hydrogen ion transport</keyword>
<keyword evidence="14" id="KW-0472">Membrane</keyword>
<evidence type="ECO:0000259" key="22">
    <source>
        <dbReference type="Pfam" id="PF22919"/>
    </source>
</evidence>
<feature type="region of interest" description="Disordered" evidence="18">
    <location>
        <begin position="540"/>
        <end position="618"/>
    </location>
</feature>
<dbReference type="GO" id="GO:0046961">
    <property type="term" value="F:proton-transporting ATPase activity, rotational mechanism"/>
    <property type="evidence" value="ECO:0007669"/>
    <property type="project" value="InterPro"/>
</dbReference>
<feature type="compositionally biased region" description="Low complexity" evidence="18">
    <location>
        <begin position="577"/>
        <end position="607"/>
    </location>
</feature>